<proteinExistence type="predicted"/>
<dbReference type="EMBL" id="BKCJ010002369">
    <property type="protein sequence ID" value="GEU48085.1"/>
    <property type="molecule type" value="Genomic_DNA"/>
</dbReference>
<protein>
    <submittedName>
        <fullName evidence="1">Uncharacterized protein</fullName>
    </submittedName>
</protein>
<comment type="caution">
    <text evidence="1">The sequence shown here is derived from an EMBL/GenBank/DDBJ whole genome shotgun (WGS) entry which is preliminary data.</text>
</comment>
<sequence>MSWYSRCSWCGGPFNGENCRRCTNVSFRDEFVHNTDPISNDETPDLSYPPSQPQTSSFDQLHCFGCKTRLKKVNVVNGVLASGVDMVLEKDFASSALQKIEIHPLTFLIRTLSIILQTFSPTLHSSSTGHTRVNYVGTILTMVMIVHHSSCLSMSRNRVTIKTLVIIIIHKIHRDFYKNIFAVKIMKGPYESSQSQPMNLDYFEPNPSYNSNYSSFDQPTQYSINHQKDFNQQRISDVHDRWDKIEESHTELLNMMQSFCEMVIQQKQAANIDQ</sequence>
<organism evidence="1">
    <name type="scientific">Tanacetum cinerariifolium</name>
    <name type="common">Dalmatian daisy</name>
    <name type="synonym">Chrysanthemum cinerariifolium</name>
    <dbReference type="NCBI Taxonomy" id="118510"/>
    <lineage>
        <taxon>Eukaryota</taxon>
        <taxon>Viridiplantae</taxon>
        <taxon>Streptophyta</taxon>
        <taxon>Embryophyta</taxon>
        <taxon>Tracheophyta</taxon>
        <taxon>Spermatophyta</taxon>
        <taxon>Magnoliopsida</taxon>
        <taxon>eudicotyledons</taxon>
        <taxon>Gunneridae</taxon>
        <taxon>Pentapetalae</taxon>
        <taxon>asterids</taxon>
        <taxon>campanulids</taxon>
        <taxon>Asterales</taxon>
        <taxon>Asteraceae</taxon>
        <taxon>Asteroideae</taxon>
        <taxon>Anthemideae</taxon>
        <taxon>Anthemidinae</taxon>
        <taxon>Tanacetum</taxon>
    </lineage>
</organism>
<dbReference type="AlphaFoldDB" id="A0A6L2KJ99"/>
<gene>
    <name evidence="1" type="ORF">Tci_020063</name>
</gene>
<evidence type="ECO:0000313" key="1">
    <source>
        <dbReference type="EMBL" id="GEU48085.1"/>
    </source>
</evidence>
<accession>A0A6L2KJ99</accession>
<name>A0A6L2KJ99_TANCI</name>
<reference evidence="1" key="1">
    <citation type="journal article" date="2019" name="Sci. Rep.">
        <title>Draft genome of Tanacetum cinerariifolium, the natural source of mosquito coil.</title>
        <authorList>
            <person name="Yamashiro T."/>
            <person name="Shiraishi A."/>
            <person name="Satake H."/>
            <person name="Nakayama K."/>
        </authorList>
    </citation>
    <scope>NUCLEOTIDE SEQUENCE</scope>
</reference>